<dbReference type="PROSITE" id="PS50878">
    <property type="entry name" value="RT_POL"/>
    <property type="match status" value="1"/>
</dbReference>
<organism evidence="2 3">
    <name type="scientific">Abeliophyllum distichum</name>
    <dbReference type="NCBI Taxonomy" id="126358"/>
    <lineage>
        <taxon>Eukaryota</taxon>
        <taxon>Viridiplantae</taxon>
        <taxon>Streptophyta</taxon>
        <taxon>Embryophyta</taxon>
        <taxon>Tracheophyta</taxon>
        <taxon>Spermatophyta</taxon>
        <taxon>Magnoliopsida</taxon>
        <taxon>eudicotyledons</taxon>
        <taxon>Gunneridae</taxon>
        <taxon>Pentapetalae</taxon>
        <taxon>asterids</taxon>
        <taxon>lamiids</taxon>
        <taxon>Lamiales</taxon>
        <taxon>Oleaceae</taxon>
        <taxon>Forsythieae</taxon>
        <taxon>Abeliophyllum</taxon>
    </lineage>
</organism>
<evidence type="ECO:0000313" key="3">
    <source>
        <dbReference type="Proteomes" id="UP001604336"/>
    </source>
</evidence>
<comment type="caution">
    <text evidence="2">The sequence shown here is derived from an EMBL/GenBank/DDBJ whole genome shotgun (WGS) entry which is preliminary data.</text>
</comment>
<reference evidence="3" key="1">
    <citation type="submission" date="2024-07" db="EMBL/GenBank/DDBJ databases">
        <title>Two chromosome-level genome assemblies of Korean endemic species Abeliophyllum distichum and Forsythia ovata (Oleaceae).</title>
        <authorList>
            <person name="Jang H."/>
        </authorList>
    </citation>
    <scope>NUCLEOTIDE SEQUENCE [LARGE SCALE GENOMIC DNA]</scope>
</reference>
<dbReference type="InterPro" id="IPR000477">
    <property type="entry name" value="RT_dom"/>
</dbReference>
<dbReference type="Proteomes" id="UP001604336">
    <property type="component" value="Unassembled WGS sequence"/>
</dbReference>
<dbReference type="Pfam" id="PF00078">
    <property type="entry name" value="RVT_1"/>
    <property type="match status" value="1"/>
</dbReference>
<proteinExistence type="predicted"/>
<evidence type="ECO:0000313" key="2">
    <source>
        <dbReference type="EMBL" id="KAL2535010.1"/>
    </source>
</evidence>
<dbReference type="PANTHER" id="PTHR33642">
    <property type="entry name" value="COX1/OXI3 INTRON 1 PROTEIN-RELATED"/>
    <property type="match status" value="1"/>
</dbReference>
<dbReference type="GO" id="GO:0003964">
    <property type="term" value="F:RNA-directed DNA polymerase activity"/>
    <property type="evidence" value="ECO:0007669"/>
    <property type="project" value="UniProtKB-KW"/>
</dbReference>
<dbReference type="InterPro" id="IPR043502">
    <property type="entry name" value="DNA/RNA_pol_sf"/>
</dbReference>
<gene>
    <name evidence="2" type="ORF">Adt_08361</name>
</gene>
<dbReference type="AlphaFoldDB" id="A0ABD1VEX6"/>
<dbReference type="PANTHER" id="PTHR33642:SF4">
    <property type="entry name" value="COX1_OXI3 INTRON 1 PROTEIN-RELATED"/>
    <property type="match status" value="1"/>
</dbReference>
<keyword evidence="2" id="KW-0695">RNA-directed DNA polymerase</keyword>
<sequence>MHLKLSPKPRFISTVCHYLFTKPPPPSLPKLRRCSTLPNFNTETQTLTKTALKSLILAHYHHNKFHNLLQNVVASPSVLLTACYGLKNHANPVTTTPNSPESLPLSLDSVSTQFFSIQELSLQLCENRFDINSCCVPILPPTHKGKPLVLPNLKLKVVIEAIRIILEVIYDDRFVTFSYGGRVNMGRHTAIRYLKNFVENPSWWFNVKFDHELFDNRHVDKLYLILEEKIEDKALLDFIKRLFESEAVKIEFGGSYLGRGFPQGCGLSSILINIYLNGFDKKIQELRLKTNKENPKVEKNELVSRASISGGVFYKPLKIYAVRYLDEILIITSGTKMLTMDLKSSVVKFLEEDLELRVDRVQTVIHSAVSEKINFLGMELQAVKPSVLDPPMSEKAIRARKKYLRQERSQTFRVEKC</sequence>
<protein>
    <submittedName>
        <fullName evidence="2">RNA-directed DNA polymerase (Reverse transcriptase)</fullName>
    </submittedName>
</protein>
<keyword evidence="2" id="KW-0808">Transferase</keyword>
<keyword evidence="2" id="KW-0548">Nucleotidyltransferase</keyword>
<dbReference type="EMBL" id="JBFOLK010000002">
    <property type="protein sequence ID" value="KAL2535010.1"/>
    <property type="molecule type" value="Genomic_DNA"/>
</dbReference>
<evidence type="ECO:0000259" key="1">
    <source>
        <dbReference type="PROSITE" id="PS50878"/>
    </source>
</evidence>
<name>A0ABD1VEX6_9LAMI</name>
<accession>A0ABD1VEX6</accession>
<feature type="domain" description="Reverse transcriptase" evidence="1">
    <location>
        <begin position="1"/>
        <end position="380"/>
    </location>
</feature>
<keyword evidence="3" id="KW-1185">Reference proteome</keyword>
<dbReference type="CDD" id="cd01651">
    <property type="entry name" value="RT_G2_intron"/>
    <property type="match status" value="1"/>
</dbReference>
<dbReference type="SUPFAM" id="SSF56672">
    <property type="entry name" value="DNA/RNA polymerases"/>
    <property type="match status" value="1"/>
</dbReference>